<feature type="transmembrane region" description="Helical" evidence="2">
    <location>
        <begin position="81"/>
        <end position="99"/>
    </location>
</feature>
<keyword evidence="2" id="KW-0812">Transmembrane</keyword>
<evidence type="ECO:0000259" key="3">
    <source>
        <dbReference type="Pfam" id="PF06580"/>
    </source>
</evidence>
<proteinExistence type="predicted"/>
<dbReference type="AlphaFoldDB" id="A0A8J2UI41"/>
<feature type="domain" description="Signal transduction histidine kinase internal region" evidence="3">
    <location>
        <begin position="159"/>
        <end position="235"/>
    </location>
</feature>
<comment type="caution">
    <text evidence="4">The sequence shown here is derived from an EMBL/GenBank/DDBJ whole genome shotgun (WGS) entry which is preliminary data.</text>
</comment>
<dbReference type="Pfam" id="PF06580">
    <property type="entry name" value="His_kinase"/>
    <property type="match status" value="1"/>
</dbReference>
<dbReference type="InterPro" id="IPR050640">
    <property type="entry name" value="Bact_2-comp_sensor_kinase"/>
</dbReference>
<dbReference type="Proteomes" id="UP000607559">
    <property type="component" value="Unassembled WGS sequence"/>
</dbReference>
<dbReference type="PANTHER" id="PTHR34220">
    <property type="entry name" value="SENSOR HISTIDINE KINASE YPDA"/>
    <property type="match status" value="1"/>
</dbReference>
<keyword evidence="5" id="KW-1185">Reference proteome</keyword>
<name>A0A8J2UI41_9BACT</name>
<dbReference type="Gene3D" id="3.30.565.10">
    <property type="entry name" value="Histidine kinase-like ATPase, C-terminal domain"/>
    <property type="match status" value="1"/>
</dbReference>
<evidence type="ECO:0000313" key="4">
    <source>
        <dbReference type="EMBL" id="GGB20645.1"/>
    </source>
</evidence>
<accession>A0A8J2UI41</accession>
<dbReference type="RefSeq" id="WP_188937081.1">
    <property type="nucleotide sequence ID" value="NZ_BMJC01000006.1"/>
</dbReference>
<evidence type="ECO:0000256" key="1">
    <source>
        <dbReference type="SAM" id="Coils"/>
    </source>
</evidence>
<organism evidence="4 5">
    <name type="scientific">Puia dinghuensis</name>
    <dbReference type="NCBI Taxonomy" id="1792502"/>
    <lineage>
        <taxon>Bacteria</taxon>
        <taxon>Pseudomonadati</taxon>
        <taxon>Bacteroidota</taxon>
        <taxon>Chitinophagia</taxon>
        <taxon>Chitinophagales</taxon>
        <taxon>Chitinophagaceae</taxon>
        <taxon>Puia</taxon>
    </lineage>
</organism>
<evidence type="ECO:0000256" key="2">
    <source>
        <dbReference type="SAM" id="Phobius"/>
    </source>
</evidence>
<protein>
    <recommendedName>
        <fullName evidence="3">Signal transduction histidine kinase internal region domain-containing protein</fullName>
    </recommendedName>
</protein>
<dbReference type="InterPro" id="IPR036890">
    <property type="entry name" value="HATPase_C_sf"/>
</dbReference>
<dbReference type="GO" id="GO:0000155">
    <property type="term" value="F:phosphorelay sensor kinase activity"/>
    <property type="evidence" value="ECO:0007669"/>
    <property type="project" value="InterPro"/>
</dbReference>
<dbReference type="EMBL" id="BMJC01000006">
    <property type="protein sequence ID" value="GGB20645.1"/>
    <property type="molecule type" value="Genomic_DNA"/>
</dbReference>
<keyword evidence="2" id="KW-1133">Transmembrane helix</keyword>
<dbReference type="SUPFAM" id="SSF55874">
    <property type="entry name" value="ATPase domain of HSP90 chaperone/DNA topoisomerase II/histidine kinase"/>
    <property type="match status" value="1"/>
</dbReference>
<reference evidence="4" key="1">
    <citation type="journal article" date="2014" name="Int. J. Syst. Evol. Microbiol.">
        <title>Complete genome sequence of Corynebacterium casei LMG S-19264T (=DSM 44701T), isolated from a smear-ripened cheese.</title>
        <authorList>
            <consortium name="US DOE Joint Genome Institute (JGI-PGF)"/>
            <person name="Walter F."/>
            <person name="Albersmeier A."/>
            <person name="Kalinowski J."/>
            <person name="Ruckert C."/>
        </authorList>
    </citation>
    <scope>NUCLEOTIDE SEQUENCE</scope>
    <source>
        <strain evidence="4">CGMCC 1.15448</strain>
    </source>
</reference>
<feature type="transmembrane region" description="Helical" evidence="2">
    <location>
        <begin position="119"/>
        <end position="138"/>
    </location>
</feature>
<feature type="transmembrane region" description="Helical" evidence="2">
    <location>
        <begin position="50"/>
        <end position="69"/>
    </location>
</feature>
<gene>
    <name evidence="4" type="ORF">GCM10011511_50480</name>
</gene>
<keyword evidence="2" id="KW-0472">Membrane</keyword>
<evidence type="ECO:0000313" key="5">
    <source>
        <dbReference type="Proteomes" id="UP000607559"/>
    </source>
</evidence>
<dbReference type="GO" id="GO:0016020">
    <property type="term" value="C:membrane"/>
    <property type="evidence" value="ECO:0007669"/>
    <property type="project" value="InterPro"/>
</dbReference>
<sequence length="347" mass="40033">MKTRWQDSIMVKVLTHAAVWAVALSLPYLLDTHHGIAHRPENDARARSFFYLNFITNIMWIGPFYLNAYLLTPRLFYRRRYLAYAAVLALVFGAVMMIHEFLHGYVFQLGQFSLKGATGFLLPPFILTTAVSTSMRIVRDKLAADKRAQERQEENLKTELSFLRSQINPHFIFNILNNLVALERMKSEELGPTILKLSSLMQYMLYETDEEKVSLVKEVEYLQSYIDLQRQRFGVKVPVTVSLEAPTGFYEIEPMLLIPFVENAFKHGVGMIDRPCIHISLALQKGVLHFSVRNRYNPDSVEVKDKSSGIGLGNVRRRLKLLYGNQHVLHINREDGWFSVSLELNLH</sequence>
<dbReference type="InterPro" id="IPR010559">
    <property type="entry name" value="Sig_transdc_His_kin_internal"/>
</dbReference>
<feature type="transmembrane region" description="Helical" evidence="2">
    <location>
        <begin position="9"/>
        <end position="30"/>
    </location>
</feature>
<keyword evidence="1" id="KW-0175">Coiled coil</keyword>
<dbReference type="PANTHER" id="PTHR34220:SF7">
    <property type="entry name" value="SENSOR HISTIDINE KINASE YPDA"/>
    <property type="match status" value="1"/>
</dbReference>
<reference evidence="4" key="2">
    <citation type="submission" date="2020-09" db="EMBL/GenBank/DDBJ databases">
        <authorList>
            <person name="Sun Q."/>
            <person name="Zhou Y."/>
        </authorList>
    </citation>
    <scope>NUCLEOTIDE SEQUENCE</scope>
    <source>
        <strain evidence="4">CGMCC 1.15448</strain>
    </source>
</reference>
<feature type="coiled-coil region" evidence="1">
    <location>
        <begin position="139"/>
        <end position="166"/>
    </location>
</feature>